<proteinExistence type="predicted"/>
<dbReference type="AlphaFoldDB" id="A0A2G8RIF9"/>
<name>A0A2G8RIF9_9RHOB</name>
<accession>A0A2G8RIF9</accession>
<dbReference type="RefSeq" id="WP_099910008.1">
    <property type="nucleotide sequence ID" value="NZ_AWWI01000045.1"/>
</dbReference>
<evidence type="ECO:0000256" key="1">
    <source>
        <dbReference type="SAM" id="MobiDB-lite"/>
    </source>
</evidence>
<evidence type="ECO:0008006" key="4">
    <source>
        <dbReference type="Google" id="ProtNLM"/>
    </source>
</evidence>
<evidence type="ECO:0000313" key="3">
    <source>
        <dbReference type="Proteomes" id="UP000231259"/>
    </source>
</evidence>
<sequence length="147" mass="15305">MQTFAGPGEKSDTTTLTADDSRATALEEMNIRRESADLAPLEESEPLDTVAGRILDARLAGEEPSEDIFGLLPDGSTGWTSISIRSGSRGASGATLSANDVNAFIDDWESSDNEAPFGGARATYLGFAALAQDSGRSTAVAVFGGRE</sequence>
<evidence type="ECO:0000313" key="2">
    <source>
        <dbReference type="EMBL" id="PIL21191.1"/>
    </source>
</evidence>
<dbReference type="EMBL" id="AWWI01000045">
    <property type="protein sequence ID" value="PIL21191.1"/>
    <property type="molecule type" value="Genomic_DNA"/>
</dbReference>
<keyword evidence="3" id="KW-1185">Reference proteome</keyword>
<reference evidence="2 3" key="1">
    <citation type="submission" date="2013-09" db="EMBL/GenBank/DDBJ databases">
        <title>Genome sequencing of Phaeobacter antarcticus sp. nov. SM1211.</title>
        <authorList>
            <person name="Zhang X.-Y."/>
            <person name="Liu C."/>
            <person name="Chen X.-L."/>
            <person name="Xie B.-B."/>
            <person name="Qin Q.-L."/>
            <person name="Rong J.-C."/>
            <person name="Zhang Y.-Z."/>
        </authorList>
    </citation>
    <scope>NUCLEOTIDE SEQUENCE [LARGE SCALE GENOMIC DNA]</scope>
    <source>
        <strain evidence="2 3">SM1211</strain>
    </source>
</reference>
<dbReference type="Proteomes" id="UP000231259">
    <property type="component" value="Unassembled WGS sequence"/>
</dbReference>
<comment type="caution">
    <text evidence="2">The sequence shown here is derived from an EMBL/GenBank/DDBJ whole genome shotgun (WGS) entry which is preliminary data.</text>
</comment>
<feature type="region of interest" description="Disordered" evidence="1">
    <location>
        <begin position="1"/>
        <end position="21"/>
    </location>
</feature>
<protein>
    <recommendedName>
        <fullName evidence="4">SCP domain-containing protein</fullName>
    </recommendedName>
</protein>
<gene>
    <name evidence="2" type="ORF">P775_05620</name>
</gene>
<organism evidence="2 3">
    <name type="scientific">Puniceibacterium antarcticum</name>
    <dbReference type="NCBI Taxonomy" id="1206336"/>
    <lineage>
        <taxon>Bacteria</taxon>
        <taxon>Pseudomonadati</taxon>
        <taxon>Pseudomonadota</taxon>
        <taxon>Alphaproteobacteria</taxon>
        <taxon>Rhodobacterales</taxon>
        <taxon>Paracoccaceae</taxon>
        <taxon>Puniceibacterium</taxon>
    </lineage>
</organism>